<organism evidence="3 4">
    <name type="scientific">Ambrosiozyma monospora</name>
    <name type="common">Yeast</name>
    <name type="synonym">Endomycopsis monosporus</name>
    <dbReference type="NCBI Taxonomy" id="43982"/>
    <lineage>
        <taxon>Eukaryota</taxon>
        <taxon>Fungi</taxon>
        <taxon>Dikarya</taxon>
        <taxon>Ascomycota</taxon>
        <taxon>Saccharomycotina</taxon>
        <taxon>Pichiomycetes</taxon>
        <taxon>Pichiales</taxon>
        <taxon>Pichiaceae</taxon>
        <taxon>Ambrosiozyma</taxon>
    </lineage>
</organism>
<name>A0A9W6T722_AMBMO</name>
<dbReference type="EMBL" id="BSXU01012784">
    <property type="protein sequence ID" value="GME77986.1"/>
    <property type="molecule type" value="Genomic_DNA"/>
</dbReference>
<sequence length="167" mass="18866">MLWLMKPLKSSLRIFHKTTIIDALLKDGSEFAVATVKNLQSKSPISLNLNWELLKKGSTSTIYDTFSTDLKLASKMMTNYRPNDFNEYISKNLINRKSTNPKDKELQPTYPDLSSVPSSTVDELISLDVYSPPDAEATKDVTSGAKTEDLISKLEQAKIDKRNWPLH</sequence>
<evidence type="ECO:0000256" key="1">
    <source>
        <dbReference type="SAM" id="MobiDB-lite"/>
    </source>
</evidence>
<comment type="caution">
    <text evidence="3">The sequence shown here is derived from an EMBL/GenBank/DDBJ whole genome shotgun (WGS) entry which is preliminary data.</text>
</comment>
<dbReference type="Pfam" id="PF16113">
    <property type="entry name" value="ECH_2"/>
    <property type="match status" value="1"/>
</dbReference>
<evidence type="ECO:0000259" key="2">
    <source>
        <dbReference type="Pfam" id="PF16113"/>
    </source>
</evidence>
<dbReference type="Proteomes" id="UP001165063">
    <property type="component" value="Unassembled WGS sequence"/>
</dbReference>
<protein>
    <submittedName>
        <fullName evidence="3">Unnamed protein product</fullName>
    </submittedName>
</protein>
<keyword evidence="4" id="KW-1185">Reference proteome</keyword>
<dbReference type="InterPro" id="IPR045004">
    <property type="entry name" value="ECH_dom"/>
</dbReference>
<reference evidence="3" key="1">
    <citation type="submission" date="2023-04" db="EMBL/GenBank/DDBJ databases">
        <title>Ambrosiozyma monospora NBRC 1965.</title>
        <authorList>
            <person name="Ichikawa N."/>
            <person name="Sato H."/>
            <person name="Tonouchi N."/>
        </authorList>
    </citation>
    <scope>NUCLEOTIDE SEQUENCE</scope>
    <source>
        <strain evidence="3">NBRC 1965</strain>
    </source>
</reference>
<evidence type="ECO:0000313" key="3">
    <source>
        <dbReference type="EMBL" id="GME77986.1"/>
    </source>
</evidence>
<dbReference type="Gene3D" id="3.90.226.10">
    <property type="entry name" value="2-enoyl-CoA Hydratase, Chain A, domain 1"/>
    <property type="match status" value="1"/>
</dbReference>
<feature type="region of interest" description="Disordered" evidence="1">
    <location>
        <begin position="98"/>
        <end position="117"/>
    </location>
</feature>
<dbReference type="OrthoDB" id="1737613at2759"/>
<proteinExistence type="predicted"/>
<evidence type="ECO:0000313" key="4">
    <source>
        <dbReference type="Proteomes" id="UP001165063"/>
    </source>
</evidence>
<feature type="domain" description="Enoyl-CoA hydratase/isomerase" evidence="2">
    <location>
        <begin position="19"/>
        <end position="122"/>
    </location>
</feature>
<dbReference type="AlphaFoldDB" id="A0A9W6T722"/>
<gene>
    <name evidence="3" type="ORF">Amon01_000973900</name>
</gene>
<accession>A0A9W6T722</accession>